<gene>
    <name evidence="2" type="ORF">C5167_016845</name>
</gene>
<keyword evidence="3" id="KW-1185">Reference proteome</keyword>
<feature type="region of interest" description="Disordered" evidence="1">
    <location>
        <begin position="183"/>
        <end position="202"/>
    </location>
</feature>
<evidence type="ECO:0000313" key="3">
    <source>
        <dbReference type="Proteomes" id="UP000316621"/>
    </source>
</evidence>
<proteinExistence type="predicted"/>
<name>A0A4Y7IHQ6_PAPSO</name>
<dbReference type="OrthoDB" id="1927989at2759"/>
<organism evidence="2 3">
    <name type="scientific">Papaver somniferum</name>
    <name type="common">Opium poppy</name>
    <dbReference type="NCBI Taxonomy" id="3469"/>
    <lineage>
        <taxon>Eukaryota</taxon>
        <taxon>Viridiplantae</taxon>
        <taxon>Streptophyta</taxon>
        <taxon>Embryophyta</taxon>
        <taxon>Tracheophyta</taxon>
        <taxon>Spermatophyta</taxon>
        <taxon>Magnoliopsida</taxon>
        <taxon>Ranunculales</taxon>
        <taxon>Papaveraceae</taxon>
        <taxon>Papaveroideae</taxon>
        <taxon>Papaver</taxon>
    </lineage>
</organism>
<feature type="region of interest" description="Disordered" evidence="1">
    <location>
        <begin position="95"/>
        <end position="119"/>
    </location>
</feature>
<feature type="compositionally biased region" description="Polar residues" evidence="1">
    <location>
        <begin position="10"/>
        <end position="19"/>
    </location>
</feature>
<evidence type="ECO:0000256" key="1">
    <source>
        <dbReference type="SAM" id="MobiDB-lite"/>
    </source>
</evidence>
<dbReference type="EMBL" id="CM010716">
    <property type="protein sequence ID" value="RZC48424.1"/>
    <property type="molecule type" value="Genomic_DNA"/>
</dbReference>
<evidence type="ECO:0000313" key="2">
    <source>
        <dbReference type="EMBL" id="RZC48424.1"/>
    </source>
</evidence>
<dbReference type="PANTHER" id="PTHR31722:SF62">
    <property type="entry name" value="EMB|CAB62433.1"/>
    <property type="match status" value="1"/>
</dbReference>
<feature type="compositionally biased region" description="Polar residues" evidence="1">
    <location>
        <begin position="28"/>
        <end position="37"/>
    </location>
</feature>
<dbReference type="Gramene" id="RZC48424">
    <property type="protein sequence ID" value="RZC48424"/>
    <property type="gene ID" value="C5167_016845"/>
</dbReference>
<sequence length="202" mass="22831">MACLEMFNSDQNQCSNLSSTPPPMSPRISFSNDFVDTQQQQQQQQQQRTTSDSPKVTSNFEFSISNFNMNQSSADEIFSKGRILPFKQDTNKTTTLRDELLNDDEDGDDGSTFSLMSRPPKGPIRWRDFLRLNKRNHILSSKNKSDHHHLSKVSDGGFTMESVIEGNEDEELHVSKIPKEGLKSTADDNIGTNTRENVEIGI</sequence>
<feature type="compositionally biased region" description="Polar residues" evidence="1">
    <location>
        <begin position="48"/>
        <end position="57"/>
    </location>
</feature>
<dbReference type="PANTHER" id="PTHR31722">
    <property type="entry name" value="OS06G0675200 PROTEIN"/>
    <property type="match status" value="1"/>
</dbReference>
<dbReference type="AlphaFoldDB" id="A0A4Y7IHQ6"/>
<dbReference type="Proteomes" id="UP000316621">
    <property type="component" value="Chromosome 2"/>
</dbReference>
<protein>
    <submittedName>
        <fullName evidence="2">Uncharacterized protein</fullName>
    </submittedName>
</protein>
<dbReference type="OMA" id="MARLEMH"/>
<accession>A0A4Y7IHQ6</accession>
<feature type="region of interest" description="Disordered" evidence="1">
    <location>
        <begin position="10"/>
        <end position="57"/>
    </location>
</feature>
<feature type="compositionally biased region" description="Low complexity" evidence="1">
    <location>
        <begin position="38"/>
        <end position="47"/>
    </location>
</feature>
<reference evidence="2 3" key="1">
    <citation type="journal article" date="2018" name="Science">
        <title>The opium poppy genome and morphinan production.</title>
        <authorList>
            <person name="Guo L."/>
            <person name="Winzer T."/>
            <person name="Yang X."/>
            <person name="Li Y."/>
            <person name="Ning Z."/>
            <person name="He Z."/>
            <person name="Teodor R."/>
            <person name="Lu Y."/>
            <person name="Bowser T.A."/>
            <person name="Graham I.A."/>
            <person name="Ye K."/>
        </authorList>
    </citation>
    <scope>NUCLEOTIDE SEQUENCE [LARGE SCALE GENOMIC DNA]</scope>
    <source>
        <strain evidence="3">cv. HN1</strain>
        <tissue evidence="2">Leaves</tissue>
    </source>
</reference>